<proteinExistence type="inferred from homology"/>
<feature type="repeat" description="ARM" evidence="6">
    <location>
        <begin position="172"/>
        <end position="200"/>
    </location>
</feature>
<dbReference type="RefSeq" id="XP_020431498.1">
    <property type="nucleotide sequence ID" value="XM_020578629.1"/>
</dbReference>
<dbReference type="PANTHER" id="PTHR23316">
    <property type="entry name" value="IMPORTIN ALPHA"/>
    <property type="match status" value="1"/>
</dbReference>
<feature type="domain" description="EF-hand" evidence="9">
    <location>
        <begin position="577"/>
        <end position="612"/>
    </location>
</feature>
<dbReference type="Gene3D" id="1.20.5.690">
    <property type="entry name" value="Importin-alpha, importin-beta-binding domain"/>
    <property type="match status" value="1"/>
</dbReference>
<dbReference type="Gene3D" id="1.10.238.10">
    <property type="entry name" value="EF-hand"/>
    <property type="match status" value="2"/>
</dbReference>
<dbReference type="Pfam" id="PF16186">
    <property type="entry name" value="Arm_3"/>
    <property type="match status" value="1"/>
</dbReference>
<organism evidence="11 12">
    <name type="scientific">Heterostelium pallidum (strain ATCC 26659 / Pp 5 / PN500)</name>
    <name type="common">Cellular slime mold</name>
    <name type="synonym">Polysphondylium pallidum</name>
    <dbReference type="NCBI Taxonomy" id="670386"/>
    <lineage>
        <taxon>Eukaryota</taxon>
        <taxon>Amoebozoa</taxon>
        <taxon>Evosea</taxon>
        <taxon>Eumycetozoa</taxon>
        <taxon>Dictyostelia</taxon>
        <taxon>Acytosteliales</taxon>
        <taxon>Acytosteliaceae</taxon>
        <taxon>Heterostelium</taxon>
    </lineage>
</organism>
<evidence type="ECO:0000256" key="4">
    <source>
        <dbReference type="ARBA" id="ARBA00022837"/>
    </source>
</evidence>
<keyword evidence="5" id="KW-0653">Protein transport</keyword>
<evidence type="ECO:0000256" key="8">
    <source>
        <dbReference type="SAM" id="MobiDB-lite"/>
    </source>
</evidence>
<dbReference type="InParanoid" id="D3BGZ3"/>
<dbReference type="SUPFAM" id="SSF48371">
    <property type="entry name" value="ARM repeat"/>
    <property type="match status" value="1"/>
</dbReference>
<evidence type="ECO:0000256" key="2">
    <source>
        <dbReference type="ARBA" id="ARBA00022448"/>
    </source>
</evidence>
<dbReference type="AlphaFoldDB" id="D3BGZ3"/>
<dbReference type="GO" id="GO:0005509">
    <property type="term" value="F:calcium ion binding"/>
    <property type="evidence" value="ECO:0007669"/>
    <property type="project" value="InterPro"/>
</dbReference>
<evidence type="ECO:0000256" key="6">
    <source>
        <dbReference type="PROSITE-ProRule" id="PRU00259"/>
    </source>
</evidence>
<dbReference type="PROSITE" id="PS50222">
    <property type="entry name" value="EF_HAND_2"/>
    <property type="match status" value="4"/>
</dbReference>
<evidence type="ECO:0000256" key="5">
    <source>
        <dbReference type="ARBA" id="ARBA00022927"/>
    </source>
</evidence>
<feature type="domain" description="EF-hand" evidence="9">
    <location>
        <begin position="536"/>
        <end position="571"/>
    </location>
</feature>
<dbReference type="Proteomes" id="UP000001396">
    <property type="component" value="Unassembled WGS sequence"/>
</dbReference>
<accession>D3BGZ3</accession>
<keyword evidence="2 7" id="KW-0813">Transport</keyword>
<evidence type="ECO:0000259" key="10">
    <source>
        <dbReference type="PROSITE" id="PS51214"/>
    </source>
</evidence>
<comment type="similarity">
    <text evidence="1">Belongs to the importin alpha family.</text>
</comment>
<gene>
    <name evidence="11" type="ORF">PPL_07795</name>
</gene>
<keyword evidence="3" id="KW-0677">Repeat</keyword>
<dbReference type="InterPro" id="IPR036975">
    <property type="entry name" value="Importin-a_IBB_sf"/>
</dbReference>
<dbReference type="PROSITE" id="PS00018">
    <property type="entry name" value="EF_HAND_1"/>
    <property type="match status" value="3"/>
</dbReference>
<dbReference type="SUPFAM" id="SSF47473">
    <property type="entry name" value="EF-hand"/>
    <property type="match status" value="1"/>
</dbReference>
<dbReference type="SMART" id="SM00185">
    <property type="entry name" value="ARM"/>
    <property type="match status" value="8"/>
</dbReference>
<keyword evidence="4" id="KW-0106">Calcium</keyword>
<dbReference type="InterPro" id="IPR000225">
    <property type="entry name" value="Armadillo"/>
</dbReference>
<dbReference type="InterPro" id="IPR002652">
    <property type="entry name" value="Importin-a_IBB"/>
</dbReference>
<dbReference type="Pfam" id="PF13499">
    <property type="entry name" value="EF-hand_7"/>
    <property type="match status" value="2"/>
</dbReference>
<feature type="repeat" description="ARM" evidence="6">
    <location>
        <begin position="214"/>
        <end position="243"/>
    </location>
</feature>
<dbReference type="GeneID" id="31363276"/>
<feature type="domain" description="EF-hand" evidence="9">
    <location>
        <begin position="691"/>
        <end position="726"/>
    </location>
</feature>
<dbReference type="STRING" id="670386.D3BGZ3"/>
<dbReference type="EMBL" id="ADBJ01000035">
    <property type="protein sequence ID" value="EFA79377.1"/>
    <property type="molecule type" value="Genomic_DNA"/>
</dbReference>
<protein>
    <submittedName>
        <fullName evidence="11">Putative importin subunit alpha A</fullName>
    </submittedName>
</protein>
<dbReference type="Pfam" id="PF01749">
    <property type="entry name" value="IBB"/>
    <property type="match status" value="1"/>
</dbReference>
<dbReference type="PROSITE" id="PS51214">
    <property type="entry name" value="IBB"/>
    <property type="match status" value="1"/>
</dbReference>
<dbReference type="InterPro" id="IPR016024">
    <property type="entry name" value="ARM-type_fold"/>
</dbReference>
<evidence type="ECO:0000259" key="9">
    <source>
        <dbReference type="PROSITE" id="PS50222"/>
    </source>
</evidence>
<dbReference type="GO" id="GO:0061608">
    <property type="term" value="F:nuclear import signal receptor activity"/>
    <property type="evidence" value="ECO:0007669"/>
    <property type="project" value="InterPro"/>
</dbReference>
<name>D3BGZ3_HETP5</name>
<dbReference type="GO" id="GO:0005634">
    <property type="term" value="C:nucleus"/>
    <property type="evidence" value="ECO:0007669"/>
    <property type="project" value="UniProtKB-ARBA"/>
</dbReference>
<comment type="caution">
    <text evidence="11">The sequence shown here is derived from an EMBL/GenBank/DDBJ whole genome shotgun (WGS) entry which is preliminary data.</text>
</comment>
<dbReference type="InterPro" id="IPR032413">
    <property type="entry name" value="Arm_3"/>
</dbReference>
<dbReference type="SMART" id="SM00054">
    <property type="entry name" value="EFh"/>
    <property type="match status" value="4"/>
</dbReference>
<evidence type="ECO:0000256" key="7">
    <source>
        <dbReference type="PROSITE-ProRule" id="PRU00561"/>
    </source>
</evidence>
<dbReference type="OMA" id="HENRQIG"/>
<dbReference type="CDD" id="cd00051">
    <property type="entry name" value="EFh"/>
    <property type="match status" value="1"/>
</dbReference>
<evidence type="ECO:0000256" key="1">
    <source>
        <dbReference type="ARBA" id="ARBA00010394"/>
    </source>
</evidence>
<feature type="repeat" description="ARM" evidence="6">
    <location>
        <begin position="388"/>
        <end position="416"/>
    </location>
</feature>
<dbReference type="PROSITE" id="PS50176">
    <property type="entry name" value="ARM_REPEAT"/>
    <property type="match status" value="4"/>
</dbReference>
<dbReference type="InterPro" id="IPR011989">
    <property type="entry name" value="ARM-like"/>
</dbReference>
<feature type="region of interest" description="Disordered" evidence="8">
    <location>
        <begin position="1"/>
        <end position="20"/>
    </location>
</feature>
<evidence type="ECO:0000313" key="11">
    <source>
        <dbReference type="EMBL" id="EFA79377.1"/>
    </source>
</evidence>
<feature type="repeat" description="ARM" evidence="6">
    <location>
        <begin position="344"/>
        <end position="378"/>
    </location>
</feature>
<evidence type="ECO:0000313" key="12">
    <source>
        <dbReference type="Proteomes" id="UP000001396"/>
    </source>
</evidence>
<dbReference type="Gene3D" id="1.25.10.10">
    <property type="entry name" value="Leucine-rich Repeat Variant"/>
    <property type="match status" value="1"/>
</dbReference>
<dbReference type="Pfam" id="PF00514">
    <property type="entry name" value="Arm"/>
    <property type="match status" value="6"/>
</dbReference>
<feature type="domain" description="EF-hand" evidence="9">
    <location>
        <begin position="650"/>
        <end position="685"/>
    </location>
</feature>
<dbReference type="FunCoup" id="D3BGZ3">
    <property type="interactions" value="334"/>
</dbReference>
<reference evidence="11 12" key="1">
    <citation type="journal article" date="2011" name="Genome Res.">
        <title>Phylogeny-wide analysis of social amoeba genomes highlights ancient origins for complex intercellular communication.</title>
        <authorList>
            <person name="Heidel A.J."/>
            <person name="Lawal H.M."/>
            <person name="Felder M."/>
            <person name="Schilde C."/>
            <person name="Helps N.R."/>
            <person name="Tunggal B."/>
            <person name="Rivero F."/>
            <person name="John U."/>
            <person name="Schleicher M."/>
            <person name="Eichinger L."/>
            <person name="Platzer M."/>
            <person name="Noegel A.A."/>
            <person name="Schaap P."/>
            <person name="Gloeckner G."/>
        </authorList>
    </citation>
    <scope>NUCLEOTIDE SEQUENCE [LARGE SCALE GENOMIC DNA]</scope>
    <source>
        <strain evidence="12">ATCC 26659 / Pp 5 / PN500</strain>
    </source>
</reference>
<dbReference type="FunFam" id="1.25.10.10:FF:000009">
    <property type="entry name" value="Importin subunit alpha"/>
    <property type="match status" value="1"/>
</dbReference>
<sequence length="728" mass="81222">MSSIRDRQDSRRKDFKKGIDTELARRKREEVTSSIRKSARDDSILKKRSIQRELIPSNTMTEISIPKEIQDQFDQFESKSLEVKLQLLPELTSALNSTDQAIVVSALIQFRKLLSLDKNPPIDNVIACGVIPRFNQLLSECPVAKVQFEAAWALTNIASGNSKQTEEVIKSGSVQLFIQLLSSPFEDVKEQCVWALGNIAGDSTKSRDGLIEFGAIEPLVAIGMSGSPRMSLIQNAIWTLSNLCRGKPHPDYNQTVKVLPLLRHLISPAFAAHSDILADACWAASYLSDGEDKRIQSVVDAQLVPGLVTMLANPSSSVYTPALRAIGNIVTGNAGQTQTVIECGAIPMLSKLLDVNRKNVRKETCWALSNITAGSQEQIVTVVSPTSDIVPKLIRLLKSAEHEVKREACWALSNATNGSPATINALVNSGILEPLCELLDNQDLVVLKVTMEALYNILSYGSTLQKKSGVNPYISMIEEVEGDQKLIELQESENKDIFKKASKLLAEFFEVSEYDDENSEPNTHFQFGSSATLSDEQMQMIRVSFDKFDTDKSGTLDKFELRKVLEETLKRKISDVLFNRYIEIQFQISDTNFNGVIDFDEFVSLYKKIHINPELPIHLQAKQSPEVHRTLETGDGAPKVESKVITLTDAEMVDAQAQFKKYDKDNSGKIDRQELADLLRETIAKKMGNLMMNRLVDSHMQLADKDNSGEIDFDEFIIIYKKILSNAK</sequence>
<dbReference type="InterPro" id="IPR018247">
    <property type="entry name" value="EF_Hand_1_Ca_BS"/>
</dbReference>
<dbReference type="InterPro" id="IPR002048">
    <property type="entry name" value="EF_hand_dom"/>
</dbReference>
<keyword evidence="12" id="KW-1185">Reference proteome</keyword>
<evidence type="ECO:0000256" key="3">
    <source>
        <dbReference type="ARBA" id="ARBA00022737"/>
    </source>
</evidence>
<dbReference type="InterPro" id="IPR011992">
    <property type="entry name" value="EF-hand-dom_pair"/>
</dbReference>
<feature type="domain" description="IBB" evidence="10">
    <location>
        <begin position="1"/>
        <end position="57"/>
    </location>
</feature>
<dbReference type="GO" id="GO:0006606">
    <property type="term" value="P:protein import into nucleus"/>
    <property type="evidence" value="ECO:0007669"/>
    <property type="project" value="InterPro"/>
</dbReference>